<feature type="disulfide bond" evidence="23">
    <location>
        <begin position="291"/>
        <end position="357"/>
    </location>
</feature>
<evidence type="ECO:0000256" key="2">
    <source>
        <dbReference type="ARBA" id="ARBA00004479"/>
    </source>
</evidence>
<keyword evidence="7 27" id="KW-0812">Transmembrane</keyword>
<keyword evidence="13" id="KW-0832">Ubl conjugation</keyword>
<evidence type="ECO:0000256" key="15">
    <source>
        <dbReference type="ARBA" id="ARBA00023136"/>
    </source>
</evidence>
<feature type="chain" id="PRO_5034623946" description="receptor protein-tyrosine kinase" evidence="28">
    <location>
        <begin position="22"/>
        <end position="1356"/>
    </location>
</feature>
<evidence type="ECO:0000256" key="23">
    <source>
        <dbReference type="PIRSR" id="PIRSR000617-3"/>
    </source>
</evidence>
<dbReference type="PROSITE" id="PS00109">
    <property type="entry name" value="PROTEIN_KINASE_TYR"/>
    <property type="match status" value="1"/>
</dbReference>
<dbReference type="InterPro" id="IPR001627">
    <property type="entry name" value="Semap_dom"/>
</dbReference>
<dbReference type="Pfam" id="PF01833">
    <property type="entry name" value="TIG"/>
    <property type="match status" value="3"/>
</dbReference>
<dbReference type="GO" id="GO:0004714">
    <property type="term" value="F:transmembrane receptor protein tyrosine kinase activity"/>
    <property type="evidence" value="ECO:0007669"/>
    <property type="project" value="UniProtKB-EC"/>
</dbReference>
<dbReference type="GO" id="GO:0007411">
    <property type="term" value="P:axon guidance"/>
    <property type="evidence" value="ECO:0007669"/>
    <property type="project" value="UniProtKB-ARBA"/>
</dbReference>
<feature type="disulfide bond" evidence="23">
    <location>
        <begin position="375"/>
        <end position="396"/>
    </location>
</feature>
<evidence type="ECO:0000256" key="12">
    <source>
        <dbReference type="ARBA" id="ARBA00022840"/>
    </source>
</evidence>
<evidence type="ECO:0000256" key="21">
    <source>
        <dbReference type="PIRSR" id="PIRSR000617-1"/>
    </source>
</evidence>
<keyword evidence="11" id="KW-0418">Kinase</keyword>
<evidence type="ECO:0000256" key="1">
    <source>
        <dbReference type="ARBA" id="ARBA00004308"/>
    </source>
</evidence>
<dbReference type="FunFam" id="1.10.510.10:FF:000093">
    <property type="entry name" value="Hepatocyte growth factor receptor"/>
    <property type="match status" value="1"/>
</dbReference>
<keyword evidence="12 22" id="KW-0067">ATP-binding</keyword>
<keyword evidence="6" id="KW-0808">Transferase</keyword>
<dbReference type="Gene3D" id="2.130.10.10">
    <property type="entry name" value="YVTN repeat-like/Quinoprotein amine dehydrogenase"/>
    <property type="match status" value="1"/>
</dbReference>
<dbReference type="InterPro" id="IPR050122">
    <property type="entry name" value="RTK"/>
</dbReference>
<dbReference type="GO" id="GO:0005886">
    <property type="term" value="C:plasma membrane"/>
    <property type="evidence" value="ECO:0007669"/>
    <property type="project" value="TreeGrafter"/>
</dbReference>
<keyword evidence="32" id="KW-1185">Reference proteome</keyword>
<dbReference type="Gene3D" id="3.30.1680.10">
    <property type="entry name" value="ligand-binding face of the semaphorins, domain 2"/>
    <property type="match status" value="1"/>
</dbReference>
<dbReference type="PROSITE" id="PS51004">
    <property type="entry name" value="SEMA"/>
    <property type="match status" value="1"/>
</dbReference>
<feature type="disulfide bond" evidence="23">
    <location>
        <begin position="165"/>
        <end position="168"/>
    </location>
</feature>
<evidence type="ECO:0000256" key="26">
    <source>
        <dbReference type="PROSITE-ProRule" id="PRU10141"/>
    </source>
</evidence>
<feature type="domain" description="Sema" evidence="30">
    <location>
        <begin position="25"/>
        <end position="506"/>
    </location>
</feature>
<feature type="disulfide bond" evidence="23">
    <location>
        <begin position="93"/>
        <end position="96"/>
    </location>
</feature>
<dbReference type="CDD" id="cd00603">
    <property type="entry name" value="IPT_PCSR"/>
    <property type="match status" value="1"/>
</dbReference>
<feature type="disulfide bond" evidence="23">
    <location>
        <begin position="129"/>
        <end position="137"/>
    </location>
</feature>
<feature type="binding site" evidence="22">
    <location>
        <position position="1181"/>
    </location>
    <ligand>
        <name>ATP</name>
        <dbReference type="ChEBI" id="CHEBI:30616"/>
    </ligand>
</feature>
<comment type="similarity">
    <text evidence="3">Belongs to the plexin family.</text>
</comment>
<dbReference type="Gene3D" id="3.30.200.20">
    <property type="entry name" value="Phosphorylase Kinase, domain 1"/>
    <property type="match status" value="1"/>
</dbReference>
<dbReference type="PRINTS" id="PR00109">
    <property type="entry name" value="TYRKINASE"/>
</dbReference>
<dbReference type="Gene3D" id="1.10.510.10">
    <property type="entry name" value="Transferase(Phosphotransferase) domain 1"/>
    <property type="match status" value="1"/>
</dbReference>
<dbReference type="GO" id="GO:0043235">
    <property type="term" value="C:receptor complex"/>
    <property type="evidence" value="ECO:0007669"/>
    <property type="project" value="TreeGrafter"/>
</dbReference>
<evidence type="ECO:0000256" key="20">
    <source>
        <dbReference type="ARBA" id="ARBA00051243"/>
    </source>
</evidence>
<keyword evidence="14 27" id="KW-1133">Transmembrane helix</keyword>
<feature type="disulfide bond" evidence="23">
    <location>
        <begin position="519"/>
        <end position="535"/>
    </location>
</feature>
<dbReference type="InterPro" id="IPR000719">
    <property type="entry name" value="Prot_kinase_dom"/>
</dbReference>
<dbReference type="SUPFAM" id="SSF56112">
    <property type="entry name" value="Protein kinase-like (PK-like)"/>
    <property type="match status" value="1"/>
</dbReference>
<dbReference type="GO" id="GO:0012505">
    <property type="term" value="C:endomembrane system"/>
    <property type="evidence" value="ECO:0007669"/>
    <property type="project" value="UniProtKB-SubCell"/>
</dbReference>
<evidence type="ECO:0000256" key="8">
    <source>
        <dbReference type="ARBA" id="ARBA00022729"/>
    </source>
</evidence>
<dbReference type="Ensembl" id="ENSCCRT00010004520.1">
    <property type="protein sequence ID" value="ENSCCRP00010004192.1"/>
    <property type="gene ID" value="ENSCCRG00010001735.1"/>
</dbReference>
<keyword evidence="17 23" id="KW-1015">Disulfide bond</keyword>
<dbReference type="InterPro" id="IPR015943">
    <property type="entry name" value="WD40/YVTN_repeat-like_dom_sf"/>
</dbReference>
<dbReference type="InterPro" id="IPR002165">
    <property type="entry name" value="Plexin_repeat"/>
</dbReference>
<dbReference type="InterPro" id="IPR002909">
    <property type="entry name" value="IPT_dom"/>
</dbReference>
<evidence type="ECO:0000256" key="4">
    <source>
        <dbReference type="ARBA" id="ARBA00011902"/>
    </source>
</evidence>
<dbReference type="GO" id="GO:0007169">
    <property type="term" value="P:cell surface receptor protein tyrosine kinase signaling pathway"/>
    <property type="evidence" value="ECO:0007669"/>
    <property type="project" value="InterPro"/>
</dbReference>
<dbReference type="EC" id="2.7.10.1" evidence="4"/>
<evidence type="ECO:0000256" key="24">
    <source>
        <dbReference type="PIRSR" id="PIRSR000617-4"/>
    </source>
</evidence>
<sequence length="1356" mass="150123">MLISPRTLLKCVWLQIHLTCALKSCPTVPQMNVNFSVTYPVSFFQTAKAIQNIVVNENFNEVYVASQNVVEALDKNLTKLWKIRTGPVGSPDCETCQCDIENEPGTPLDTDNQVLVLEPQGYIDFLYVCGSTQYGVCNILELNQSERPSNPECFYDASANSPLACPDCVASPLGTKVSAVNDGFSTYFFTAATINTTIAGSFGKPSLSVRRLLATENGFDNHVKGLTVLPEFQDTFTIDYVYTFSTPEYVYFLSVQWENPMKQNAKLQTHLGRLPIKDSEPWMYREIVLECRFEPKRRRRSSWIKDIVFNSVQAAHFSTAGKELADELGVKMDRPILYGVFAETDEKGNPIRKSALCAFPIDDVNSEIEKGVESCCSNRTERLSRGLCHFQPCEMCPHENPDDVKCKFIPTMVAKPYYRVDFFNRQMNNVLFTSILVTTIETKTVAHIGTDDGRLLQVILSRSSLVVFANYSLVEEMQKVSQIAAVHSSESLLFVVGNKLINVSPRGPGCAHFLYCSVCLAAPKFMGCGWCDGVCSQMHQCKDLWSSNSCPPVITQFFPSTVPSNGKSEITLCGSNFQSASRPAITQTSHQVYIGKRSCTVIPEKSSSSQLVCRINGEVSEPEQTVDITIQVDEKSVESGYFISGKASIQGFSFVTPEITDISPGLGPKIGGTLITLSGKYLDAGGSIMVSLGDRICPVESISSNGTSVVCRSEGAVESSDVDVKVLIDESIISATKKFRYVVNPEVMTVKPNCGFRKGSKITIIGQNLDSVSQAVINYKGNNTAPVQTVCVSQGNPNQMECKSPTCEESTGILSVDLDGAKDLLPQTFTCHPDGEPIPFETERNVLELSPGQDKVSLHHKKLALVSDCMKIIMTINGVDCKATVLDNEITCRIPKNLTIPRKGAPVKLLVNGEEYNIGVVVTTNSNFIVGMVLGILAAIGVGAALAYVAMTRERKKRKSAALAQFRLSLHSTRTAVENYDRSPDGDYRRGLTVSPFQGSITTFSSLPYAGSTDSAVAPLIQSQAISMSALRPDLLEEVKNVLIPHNKVKIQHDQIIGKGHFGTVYHGYLTDSDEKEIHCAVKSLNRITDLEEVEQFLREGIFMKAFHHPHVLSLLGIVLPSDGLPLVILPYMKHGDLRHFIRSAQRNPTVKDLIGFGLQVAKGMEYLAKKKFVHRDLAARNCMLDESFTVKVADFGMARDVYDKEYYSVKDSKKAKLPVKWMALESLQTQKFTTKSDVWSFGVLMWELMTRGASPYPDVDPYDITTYLMQGRRLLQPQYCLDSLWSIMLQCWNPEPEKRPSFPSLVKVIQDIHYSLEGEHYVNLQITYVNLDQPRPYPPLSPASPASEHSDQSST</sequence>
<dbReference type="SMART" id="SM00630">
    <property type="entry name" value="Sema"/>
    <property type="match status" value="1"/>
</dbReference>
<accession>A0A8C1G620</accession>
<dbReference type="InterPro" id="IPR036352">
    <property type="entry name" value="Semap_dom_sf"/>
</dbReference>
<dbReference type="SUPFAM" id="SSF81296">
    <property type="entry name" value="E set domains"/>
    <property type="match status" value="3"/>
</dbReference>
<feature type="disulfide bond" evidence="23">
    <location>
        <begin position="516"/>
        <end position="550"/>
    </location>
</feature>
<proteinExistence type="inferred from homology"/>
<dbReference type="InterPro" id="IPR016201">
    <property type="entry name" value="PSI"/>
</dbReference>
<evidence type="ECO:0000259" key="30">
    <source>
        <dbReference type="PROSITE" id="PS51004"/>
    </source>
</evidence>
<reference evidence="31" key="1">
    <citation type="submission" date="2025-08" db="UniProtKB">
        <authorList>
            <consortium name="Ensembl"/>
        </authorList>
    </citation>
    <scope>IDENTIFICATION</scope>
</reference>
<dbReference type="InterPro" id="IPR016244">
    <property type="entry name" value="Tyr_kinase_HGF/MSP_rcpt"/>
</dbReference>
<evidence type="ECO:0000256" key="3">
    <source>
        <dbReference type="ARBA" id="ARBA00010297"/>
    </source>
</evidence>
<dbReference type="InterPro" id="IPR017441">
    <property type="entry name" value="Protein_kinase_ATP_BS"/>
</dbReference>
<keyword evidence="19" id="KW-0325">Glycoprotein</keyword>
<feature type="transmembrane region" description="Helical" evidence="27">
    <location>
        <begin position="928"/>
        <end position="950"/>
    </location>
</feature>
<dbReference type="PANTHER" id="PTHR24416:SF564">
    <property type="entry name" value="MACROPHAGE-STIMULATING PROTEIN RECEPTOR"/>
    <property type="match status" value="1"/>
</dbReference>
<dbReference type="PANTHER" id="PTHR24416">
    <property type="entry name" value="TYROSINE-PROTEIN KINASE RECEPTOR"/>
    <property type="match status" value="1"/>
</dbReference>
<dbReference type="SMART" id="SM00423">
    <property type="entry name" value="PSI"/>
    <property type="match status" value="1"/>
</dbReference>
<organism evidence="31 32">
    <name type="scientific">Cyprinus carpio</name>
    <name type="common">Common carp</name>
    <dbReference type="NCBI Taxonomy" id="7962"/>
    <lineage>
        <taxon>Eukaryota</taxon>
        <taxon>Metazoa</taxon>
        <taxon>Chordata</taxon>
        <taxon>Craniata</taxon>
        <taxon>Vertebrata</taxon>
        <taxon>Euteleostomi</taxon>
        <taxon>Actinopterygii</taxon>
        <taxon>Neopterygii</taxon>
        <taxon>Teleostei</taxon>
        <taxon>Ostariophysi</taxon>
        <taxon>Cypriniformes</taxon>
        <taxon>Cyprinidae</taxon>
        <taxon>Cyprininae</taxon>
        <taxon>Cyprinus</taxon>
    </lineage>
</organism>
<feature type="binding site" evidence="22">
    <location>
        <begin position="1057"/>
        <end position="1065"/>
    </location>
    <ligand>
        <name>ATP</name>
        <dbReference type="ChEBI" id="CHEBI:30616"/>
    </ligand>
</feature>
<feature type="disulfide bond" evidence="23">
    <location>
        <begin position="510"/>
        <end position="528"/>
    </location>
</feature>
<dbReference type="InterPro" id="IPR001245">
    <property type="entry name" value="Ser-Thr/Tyr_kinase_cat_dom"/>
</dbReference>
<evidence type="ECO:0000256" key="16">
    <source>
        <dbReference type="ARBA" id="ARBA00023137"/>
    </source>
</evidence>
<dbReference type="SMART" id="SM00219">
    <property type="entry name" value="TyrKc"/>
    <property type="match status" value="1"/>
</dbReference>
<keyword evidence="15 27" id="KW-0472">Membrane</keyword>
<gene>
    <name evidence="31" type="primary">LOC109063626</name>
</gene>
<dbReference type="PIRSF" id="PIRSF000617">
    <property type="entry name" value="TyrPK_HGF-R"/>
    <property type="match status" value="1"/>
</dbReference>
<dbReference type="Pfam" id="PF07714">
    <property type="entry name" value="PK_Tyr_Ser-Thr"/>
    <property type="match status" value="1"/>
</dbReference>
<dbReference type="InterPro" id="IPR020635">
    <property type="entry name" value="Tyr_kinase_cat_dom"/>
</dbReference>
<evidence type="ECO:0000313" key="32">
    <source>
        <dbReference type="Proteomes" id="UP000694427"/>
    </source>
</evidence>
<dbReference type="SMART" id="SM00429">
    <property type="entry name" value="IPT"/>
    <property type="match status" value="3"/>
</dbReference>
<keyword evidence="8 28" id="KW-0732">Signal</keyword>
<evidence type="ECO:0000256" key="5">
    <source>
        <dbReference type="ARBA" id="ARBA00022553"/>
    </source>
</evidence>
<evidence type="ECO:0000256" key="11">
    <source>
        <dbReference type="ARBA" id="ARBA00022777"/>
    </source>
</evidence>
<feature type="disulfide bond" evidence="23">
    <location>
        <begin position="531"/>
        <end position="541"/>
    </location>
</feature>
<name>A0A8C1G620_CYPCA</name>
<dbReference type="PROSITE" id="PS50011">
    <property type="entry name" value="PROTEIN_KINASE_DOM"/>
    <property type="match status" value="1"/>
</dbReference>
<dbReference type="Pfam" id="PF01403">
    <property type="entry name" value="Sema"/>
    <property type="match status" value="1"/>
</dbReference>
<keyword evidence="9" id="KW-0677">Repeat</keyword>
<dbReference type="InterPro" id="IPR013783">
    <property type="entry name" value="Ig-like_fold"/>
</dbReference>
<dbReference type="Pfam" id="PF01437">
    <property type="entry name" value="PSI"/>
    <property type="match status" value="1"/>
</dbReference>
<evidence type="ECO:0000256" key="22">
    <source>
        <dbReference type="PIRSR" id="PIRSR000617-2"/>
    </source>
</evidence>
<evidence type="ECO:0000256" key="6">
    <source>
        <dbReference type="ARBA" id="ARBA00022679"/>
    </source>
</evidence>
<evidence type="ECO:0000256" key="10">
    <source>
        <dbReference type="ARBA" id="ARBA00022741"/>
    </source>
</evidence>
<dbReference type="InterPro" id="IPR008266">
    <property type="entry name" value="Tyr_kinase_AS"/>
</dbReference>
<feature type="modified residue" description="Phosphotyrosine; by autocatalysis" evidence="24">
    <location>
        <position position="1208"/>
    </location>
</feature>
<evidence type="ECO:0000256" key="9">
    <source>
        <dbReference type="ARBA" id="ARBA00022737"/>
    </source>
</evidence>
<feature type="active site" description="Proton acceptor" evidence="21">
    <location>
        <position position="1177"/>
    </location>
</feature>
<keyword evidence="16" id="KW-0829">Tyrosine-protein kinase</keyword>
<feature type="signal peptide" evidence="28">
    <location>
        <begin position="1"/>
        <end position="21"/>
    </location>
</feature>
<evidence type="ECO:0000313" key="31">
    <source>
        <dbReference type="Ensembl" id="ENSCCRP00010004192.1"/>
    </source>
</evidence>
<dbReference type="InterPro" id="IPR014756">
    <property type="entry name" value="Ig_E-set"/>
</dbReference>
<evidence type="ECO:0000256" key="27">
    <source>
        <dbReference type="SAM" id="Phobius"/>
    </source>
</evidence>
<dbReference type="Gene3D" id="2.60.40.10">
    <property type="entry name" value="Immunoglobulins"/>
    <property type="match status" value="3"/>
</dbReference>
<dbReference type="PROSITE" id="PS00107">
    <property type="entry name" value="PROTEIN_KINASE_ATP"/>
    <property type="match status" value="1"/>
</dbReference>
<evidence type="ECO:0000256" key="14">
    <source>
        <dbReference type="ARBA" id="ARBA00022989"/>
    </source>
</evidence>
<dbReference type="FunFam" id="3.30.200.20:FF:000251">
    <property type="entry name" value="Macrophage stimulating 1 receptor"/>
    <property type="match status" value="1"/>
</dbReference>
<dbReference type="GO" id="GO:0005524">
    <property type="term" value="F:ATP binding"/>
    <property type="evidence" value="ECO:0007669"/>
    <property type="project" value="UniProtKB-UniRule"/>
</dbReference>
<keyword evidence="18" id="KW-0675">Receptor</keyword>
<dbReference type="GO" id="GO:0006909">
    <property type="term" value="P:phagocytosis"/>
    <property type="evidence" value="ECO:0007669"/>
    <property type="project" value="TreeGrafter"/>
</dbReference>
<evidence type="ECO:0000256" key="19">
    <source>
        <dbReference type="ARBA" id="ARBA00023180"/>
    </source>
</evidence>
<dbReference type="CDD" id="cd05058">
    <property type="entry name" value="PTKc_Met_Ron"/>
    <property type="match status" value="1"/>
</dbReference>
<comment type="catalytic activity">
    <reaction evidence="20">
        <text>L-tyrosyl-[protein] + ATP = O-phospho-L-tyrosyl-[protein] + ADP + H(+)</text>
        <dbReference type="Rhea" id="RHEA:10596"/>
        <dbReference type="Rhea" id="RHEA-COMP:10136"/>
        <dbReference type="Rhea" id="RHEA-COMP:20101"/>
        <dbReference type="ChEBI" id="CHEBI:15378"/>
        <dbReference type="ChEBI" id="CHEBI:30616"/>
        <dbReference type="ChEBI" id="CHEBI:46858"/>
        <dbReference type="ChEBI" id="CHEBI:61978"/>
        <dbReference type="ChEBI" id="CHEBI:456216"/>
        <dbReference type="EC" id="2.7.10.1"/>
    </reaction>
</comment>
<evidence type="ECO:0000256" key="28">
    <source>
        <dbReference type="SAM" id="SignalP"/>
    </source>
</evidence>
<evidence type="ECO:0000256" key="18">
    <source>
        <dbReference type="ARBA" id="ARBA00023170"/>
    </source>
</evidence>
<feature type="binding site" evidence="22 26">
    <location>
        <position position="1083"/>
    </location>
    <ligand>
        <name>ATP</name>
        <dbReference type="ChEBI" id="CHEBI:30616"/>
    </ligand>
</feature>
<dbReference type="Proteomes" id="UP000694427">
    <property type="component" value="Unplaced"/>
</dbReference>
<dbReference type="InterPro" id="IPR011009">
    <property type="entry name" value="Kinase-like_dom_sf"/>
</dbReference>
<keyword evidence="10 22" id="KW-0547">Nucleotide-binding</keyword>
<evidence type="ECO:0000256" key="25">
    <source>
        <dbReference type="PROSITE-ProRule" id="PRU00352"/>
    </source>
</evidence>
<evidence type="ECO:0000256" key="7">
    <source>
        <dbReference type="ARBA" id="ARBA00022692"/>
    </source>
</evidence>
<protein>
    <recommendedName>
        <fullName evidence="4">receptor protein-tyrosine kinase</fullName>
        <ecNumber evidence="4">2.7.10.1</ecNumber>
    </recommendedName>
</protein>
<feature type="modified residue" description="Phosphotyrosine; by autocatalysis" evidence="24">
    <location>
        <position position="1207"/>
    </location>
</feature>
<dbReference type="GO" id="GO:0016477">
    <property type="term" value="P:cell migration"/>
    <property type="evidence" value="ECO:0007669"/>
    <property type="project" value="TreeGrafter"/>
</dbReference>
<comment type="subcellular location">
    <subcellularLocation>
        <location evidence="1">Endomembrane system</location>
    </subcellularLocation>
    <subcellularLocation>
        <location evidence="2">Membrane</location>
        <topology evidence="2">Single-pass type I membrane protein</topology>
    </subcellularLocation>
</comment>
<feature type="modified residue" description="Phosphotyrosine; by autocatalysis" evidence="24">
    <location>
        <position position="1322"/>
    </location>
</feature>
<dbReference type="SUPFAM" id="SSF103575">
    <property type="entry name" value="Plexin repeat"/>
    <property type="match status" value="1"/>
</dbReference>
<comment type="caution">
    <text evidence="25">Lacks conserved residue(s) required for the propagation of feature annotation.</text>
</comment>
<evidence type="ECO:0000256" key="17">
    <source>
        <dbReference type="ARBA" id="ARBA00023157"/>
    </source>
</evidence>
<dbReference type="SUPFAM" id="SSF101912">
    <property type="entry name" value="Sema domain"/>
    <property type="match status" value="1"/>
</dbReference>
<feature type="domain" description="Protein kinase" evidence="29">
    <location>
        <begin position="1051"/>
        <end position="1317"/>
    </location>
</feature>
<feature type="modified residue" description="Phosphotyrosine; by autocatalysis" evidence="24">
    <location>
        <position position="1329"/>
    </location>
</feature>
<evidence type="ECO:0000259" key="29">
    <source>
        <dbReference type="PROSITE" id="PS50011"/>
    </source>
</evidence>
<dbReference type="FunFam" id="2.130.10.10:FF:000194">
    <property type="entry name" value="Macrophage-stimulating 1 receptor a"/>
    <property type="match status" value="1"/>
</dbReference>
<feature type="binding site" evidence="22">
    <location>
        <begin position="1130"/>
        <end position="1133"/>
    </location>
    <ligand>
        <name>ATP</name>
        <dbReference type="ChEBI" id="CHEBI:30616"/>
    </ligand>
</feature>
<reference evidence="31" key="2">
    <citation type="submission" date="2025-09" db="UniProtKB">
        <authorList>
            <consortium name="Ensembl"/>
        </authorList>
    </citation>
    <scope>IDENTIFICATION</scope>
</reference>
<evidence type="ECO:0000256" key="13">
    <source>
        <dbReference type="ARBA" id="ARBA00022843"/>
    </source>
</evidence>
<dbReference type="FunFam" id="3.30.1680.10:FF:000006">
    <property type="entry name" value="Macrophage-stimulating 1 receptor b"/>
    <property type="match status" value="1"/>
</dbReference>
<keyword evidence="5" id="KW-0597">Phosphoprotein</keyword>
<feature type="transmembrane region" description="Helical" evidence="27">
    <location>
        <begin position="1112"/>
        <end position="1133"/>
    </location>
</feature>